<name>A0ABM8Q5C3_9BACT</name>
<dbReference type="RefSeq" id="WP_229932603.1">
    <property type="nucleotide sequence ID" value="NZ_CAJHOF010000006.1"/>
</dbReference>
<dbReference type="Pfam" id="PF01973">
    <property type="entry name" value="MptE-like"/>
    <property type="match status" value="1"/>
</dbReference>
<evidence type="ECO:0000259" key="1">
    <source>
        <dbReference type="Pfam" id="PF01973"/>
    </source>
</evidence>
<comment type="caution">
    <text evidence="2">The sequence shown here is derived from an EMBL/GenBank/DDBJ whole genome shotgun (WGS) entry which is preliminary data.</text>
</comment>
<dbReference type="InterPro" id="IPR002826">
    <property type="entry name" value="MptE-like"/>
</dbReference>
<sequence>MQGNDLFKRNLQALFQQDEILAARLFNINENSKYDVFVNQNDPIDINIINKETLQYMYENPAKDIQNMLENTEREYKRYPIMYFYGLGNGVFYKALLANKTHQRIVVIEPDLEIIYIALNMIDLTQELASERLTLFYSDFAKYAHFVMLVTKKEIKSYSKLYELHIHTPFYEENFADDIIEVNQNIARAIAHMFASHGNSIDDNLQGVDQHFRNLTKMIKGYAYKDLIRARHKKVKTAVIVATGPSLTKQLPLLKKIAPYVSVISVDASYPILLKHGIKPDYVTSIERVELTSTFFDHKDEKFDKDIYFIVASLTHPKTVEKILPRRLVLTMRPSQEELRMKIDKYGFLGIGHSTANQAYQLAYVLEHENIVLIGQDLAFGKDGASHAEGHAFIQQDEFLYVTAYGGEGEVRTTYAWKLFKNQYEKDVEEANTNDVKTYNCTEGGARINGCIEKPFNEIVDEILSSKKPKKLKHIKKANQKEIDKNLLTSYKYIKTKLSVQNKCKAKCEKVFLKLTPKIDRLLELKKESKINETHFDELVSISEEIDRLKDFFSTKKNMRYAENILSISVFFQELELAKIAVAPSETVEQKINKLLEWVEIHKYWIFSVAGGLNADIQTTINASQDLLAELKKRNLIKQDDSFGDINETFVFRRGAI</sequence>
<evidence type="ECO:0000313" key="2">
    <source>
        <dbReference type="EMBL" id="CAD7288022.1"/>
    </source>
</evidence>
<gene>
    <name evidence="2" type="ORF">LMG7974_00793</name>
</gene>
<feature type="domain" description="6-hydroxymethylpterin diphosphokinase MptE-like" evidence="1">
    <location>
        <begin position="210"/>
        <end position="382"/>
    </location>
</feature>
<dbReference type="EMBL" id="CAJHOF010000006">
    <property type="protein sequence ID" value="CAD7288022.1"/>
    <property type="molecule type" value="Genomic_DNA"/>
</dbReference>
<organism evidence="2 3">
    <name type="scientific">Campylobacter majalis</name>
    <dbReference type="NCBI Taxonomy" id="2790656"/>
    <lineage>
        <taxon>Bacteria</taxon>
        <taxon>Pseudomonadati</taxon>
        <taxon>Campylobacterota</taxon>
        <taxon>Epsilonproteobacteria</taxon>
        <taxon>Campylobacterales</taxon>
        <taxon>Campylobacteraceae</taxon>
        <taxon>Campylobacter</taxon>
    </lineage>
</organism>
<reference evidence="2 3" key="1">
    <citation type="submission" date="2020-11" db="EMBL/GenBank/DDBJ databases">
        <authorList>
            <person name="Peeters C."/>
        </authorList>
    </citation>
    <scope>NUCLEOTIDE SEQUENCE [LARGE SCALE GENOMIC DNA]</scope>
    <source>
        <strain evidence="2 3">LMG 7974</strain>
    </source>
</reference>
<dbReference type="PANTHER" id="PTHR41786">
    <property type="entry name" value="MOTILITY ACCESSORY FACTOR MAF"/>
    <property type="match status" value="1"/>
</dbReference>
<keyword evidence="3" id="KW-1185">Reference proteome</keyword>
<evidence type="ECO:0000313" key="3">
    <source>
        <dbReference type="Proteomes" id="UP000789803"/>
    </source>
</evidence>
<accession>A0ABM8Q5C3</accession>
<protein>
    <recommendedName>
        <fullName evidence="1">6-hydroxymethylpterin diphosphokinase MptE-like domain-containing protein</fullName>
    </recommendedName>
</protein>
<dbReference type="Proteomes" id="UP000789803">
    <property type="component" value="Unassembled WGS sequence"/>
</dbReference>
<proteinExistence type="predicted"/>
<dbReference type="PANTHER" id="PTHR41786:SF1">
    <property type="entry name" value="6-HYDROXYMETHYLPTERIN DIPHOSPHOKINASE MPTE-LIKE DOMAIN-CONTAINING PROTEIN"/>
    <property type="match status" value="1"/>
</dbReference>